<dbReference type="Pfam" id="PF01203">
    <property type="entry name" value="T2SSN"/>
    <property type="match status" value="1"/>
</dbReference>
<keyword evidence="12" id="KW-1185">Reference proteome</keyword>
<evidence type="ECO:0000256" key="2">
    <source>
        <dbReference type="ARBA" id="ARBA00007208"/>
    </source>
</evidence>
<keyword evidence="9" id="KW-0472">Membrane</keyword>
<protein>
    <recommendedName>
        <fullName evidence="3">Type II secretion system protein N</fullName>
    </recommendedName>
    <alternativeName>
        <fullName evidence="10">General secretion pathway protein N</fullName>
    </alternativeName>
</protein>
<evidence type="ECO:0000256" key="1">
    <source>
        <dbReference type="ARBA" id="ARBA00004533"/>
    </source>
</evidence>
<evidence type="ECO:0000313" key="12">
    <source>
        <dbReference type="Proteomes" id="UP000521868"/>
    </source>
</evidence>
<keyword evidence="8" id="KW-0653">Protein transport</keyword>
<evidence type="ECO:0000256" key="9">
    <source>
        <dbReference type="ARBA" id="ARBA00023136"/>
    </source>
</evidence>
<keyword evidence="5" id="KW-1003">Cell membrane</keyword>
<dbReference type="RefSeq" id="WP_168108946.1">
    <property type="nucleotide sequence ID" value="NZ_VTOX01000007.1"/>
</dbReference>
<comment type="caution">
    <text evidence="11">The sequence shown here is derived from an EMBL/GenBank/DDBJ whole genome shotgun (WGS) entry which is preliminary data.</text>
</comment>
<dbReference type="EMBL" id="VTOX01000007">
    <property type="protein sequence ID" value="NKE67822.1"/>
    <property type="molecule type" value="Genomic_DNA"/>
</dbReference>
<keyword evidence="7" id="KW-0812">Transmembrane</keyword>
<evidence type="ECO:0000256" key="7">
    <source>
        <dbReference type="ARBA" id="ARBA00022692"/>
    </source>
</evidence>
<evidence type="ECO:0000313" key="11">
    <source>
        <dbReference type="EMBL" id="NKE67822.1"/>
    </source>
</evidence>
<dbReference type="Proteomes" id="UP000521868">
    <property type="component" value="Unassembled WGS sequence"/>
</dbReference>
<keyword evidence="4" id="KW-0813">Transport</keyword>
<evidence type="ECO:0000256" key="3">
    <source>
        <dbReference type="ARBA" id="ARBA00021563"/>
    </source>
</evidence>
<comment type="similarity">
    <text evidence="2">Belongs to the GSP N family.</text>
</comment>
<evidence type="ECO:0000256" key="4">
    <source>
        <dbReference type="ARBA" id="ARBA00022448"/>
    </source>
</evidence>
<accession>A0A7X6DIJ9</accession>
<comment type="subcellular location">
    <subcellularLocation>
        <location evidence="1">Cell inner membrane</location>
    </subcellularLocation>
</comment>
<gene>
    <name evidence="11" type="ORF">RAMLITH_18525</name>
</gene>
<dbReference type="InterPro" id="IPR022792">
    <property type="entry name" value="T2SS_protein-GspN"/>
</dbReference>
<keyword evidence="6" id="KW-0997">Cell inner membrane</keyword>
<proteinExistence type="inferred from homology"/>
<dbReference type="AlphaFoldDB" id="A0A7X6DIJ9"/>
<evidence type="ECO:0000256" key="8">
    <source>
        <dbReference type="ARBA" id="ARBA00022927"/>
    </source>
</evidence>
<organism evidence="11 12">
    <name type="scientific">Ramlibacter lithotrophicus</name>
    <dbReference type="NCBI Taxonomy" id="2606681"/>
    <lineage>
        <taxon>Bacteria</taxon>
        <taxon>Pseudomonadati</taxon>
        <taxon>Pseudomonadota</taxon>
        <taxon>Betaproteobacteria</taxon>
        <taxon>Burkholderiales</taxon>
        <taxon>Comamonadaceae</taxon>
        <taxon>Ramlibacter</taxon>
    </lineage>
</organism>
<dbReference type="GO" id="GO:0015627">
    <property type="term" value="C:type II protein secretion system complex"/>
    <property type="evidence" value="ECO:0007669"/>
    <property type="project" value="InterPro"/>
</dbReference>
<name>A0A7X6DIJ9_9BURK</name>
<sequence length="264" mass="27923">MARPAPHRHLRPSWPWALAGAAAGLLLALLLFAPARWVANTVNERSGGHVVLADPRGTVWNGSATLVLTGGPGSVDAAALPTRLDWRLRLRWNGLRGELASACCTTAPLRVRASWRWGGARLAFDDAQSRWPAALLTGLGTPWNTLQLEGDLRLQTKGLSVESVAGRLAIAGQAELTAQGISSRLSTMRPMGSYRITLVGGQAPTLQLDTLEGSLHLSGSGSWAGSRLHFSGVASAAPDRERALSNLLNIIGRRSGARSIITIG</sequence>
<evidence type="ECO:0000256" key="6">
    <source>
        <dbReference type="ARBA" id="ARBA00022519"/>
    </source>
</evidence>
<dbReference type="GO" id="GO:0015628">
    <property type="term" value="P:protein secretion by the type II secretion system"/>
    <property type="evidence" value="ECO:0007669"/>
    <property type="project" value="InterPro"/>
</dbReference>
<dbReference type="GO" id="GO:0005886">
    <property type="term" value="C:plasma membrane"/>
    <property type="evidence" value="ECO:0007669"/>
    <property type="project" value="UniProtKB-SubCell"/>
</dbReference>
<evidence type="ECO:0000256" key="10">
    <source>
        <dbReference type="ARBA" id="ARBA00030772"/>
    </source>
</evidence>
<reference evidence="11 12" key="1">
    <citation type="journal article" date="2020" name="Nature">
        <title>Bacterial chemolithoautotrophy via manganese oxidation.</title>
        <authorList>
            <person name="Yu H."/>
            <person name="Leadbetter J.R."/>
        </authorList>
    </citation>
    <scope>NUCLEOTIDE SEQUENCE [LARGE SCALE GENOMIC DNA]</scope>
    <source>
        <strain evidence="11 12">RBP-1</strain>
    </source>
</reference>
<evidence type="ECO:0000256" key="5">
    <source>
        <dbReference type="ARBA" id="ARBA00022475"/>
    </source>
</evidence>